<dbReference type="KEGG" id="kko:Kkor_0087"/>
<keyword evidence="1" id="KW-0813">Transport</keyword>
<protein>
    <submittedName>
        <fullName evidence="6">ABC transporter related</fullName>
    </submittedName>
</protein>
<evidence type="ECO:0000313" key="7">
    <source>
        <dbReference type="Proteomes" id="UP000001231"/>
    </source>
</evidence>
<name>C7R678_KANKD</name>
<dbReference type="eggNOG" id="COG1131">
    <property type="taxonomic scope" value="Bacteria"/>
</dbReference>
<dbReference type="AlphaFoldDB" id="C7R678"/>
<keyword evidence="2" id="KW-0547">Nucleotide-binding</keyword>
<evidence type="ECO:0000256" key="1">
    <source>
        <dbReference type="ARBA" id="ARBA00022448"/>
    </source>
</evidence>
<dbReference type="Pfam" id="PF00005">
    <property type="entry name" value="ABC_tran"/>
    <property type="match status" value="1"/>
</dbReference>
<dbReference type="EMBL" id="CP001707">
    <property type="protein sequence ID" value="ACV25509.1"/>
    <property type="molecule type" value="Genomic_DNA"/>
</dbReference>
<dbReference type="InterPro" id="IPR003593">
    <property type="entry name" value="AAA+_ATPase"/>
</dbReference>
<reference evidence="6 7" key="1">
    <citation type="journal article" date="2009" name="Stand. Genomic Sci.">
        <title>Complete genome sequence of Kangiella koreensis type strain (SW-125).</title>
        <authorList>
            <person name="Han C."/>
            <person name="Sikorski J."/>
            <person name="Lapidus A."/>
            <person name="Nolan M."/>
            <person name="Glavina Del Rio T."/>
            <person name="Tice H."/>
            <person name="Cheng J.F."/>
            <person name="Lucas S."/>
            <person name="Chen F."/>
            <person name="Copeland A."/>
            <person name="Ivanova N."/>
            <person name="Mavromatis K."/>
            <person name="Ovchinnikova G."/>
            <person name="Pati A."/>
            <person name="Bruce D."/>
            <person name="Goodwin L."/>
            <person name="Pitluck S."/>
            <person name="Chen A."/>
            <person name="Palaniappan K."/>
            <person name="Land M."/>
            <person name="Hauser L."/>
            <person name="Chang Y.J."/>
            <person name="Jeffries C.D."/>
            <person name="Chain P."/>
            <person name="Saunders E."/>
            <person name="Brettin T."/>
            <person name="Goker M."/>
            <person name="Tindall B.J."/>
            <person name="Bristow J."/>
            <person name="Eisen J.A."/>
            <person name="Markowitz V."/>
            <person name="Hugenholtz P."/>
            <person name="Kyrpides N.C."/>
            <person name="Klenk H.P."/>
            <person name="Detter J.C."/>
        </authorList>
    </citation>
    <scope>NUCLEOTIDE SEQUENCE [LARGE SCALE GENOMIC DNA]</scope>
    <source>
        <strain evidence="7">DSM 16069 / KCTC 12182 / SW-125</strain>
    </source>
</reference>
<evidence type="ECO:0000259" key="5">
    <source>
        <dbReference type="PROSITE" id="PS50893"/>
    </source>
</evidence>
<dbReference type="SMART" id="SM00382">
    <property type="entry name" value="AAA"/>
    <property type="match status" value="1"/>
</dbReference>
<dbReference type="InterPro" id="IPR027417">
    <property type="entry name" value="P-loop_NTPase"/>
</dbReference>
<dbReference type="OrthoDB" id="9775490at2"/>
<keyword evidence="7" id="KW-1185">Reference proteome</keyword>
<dbReference type="InterPro" id="IPR051782">
    <property type="entry name" value="ABC_Transporter_VariousFunc"/>
</dbReference>
<dbReference type="CDD" id="cd03230">
    <property type="entry name" value="ABC_DR_subfamily_A"/>
    <property type="match status" value="1"/>
</dbReference>
<dbReference type="STRING" id="523791.Kkor_0087"/>
<dbReference type="Gene3D" id="3.40.50.300">
    <property type="entry name" value="P-loop containing nucleotide triphosphate hydrolases"/>
    <property type="match status" value="1"/>
</dbReference>
<dbReference type="Proteomes" id="UP000001231">
    <property type="component" value="Chromosome"/>
</dbReference>
<feature type="domain" description="ABC transporter" evidence="5">
    <location>
        <begin position="25"/>
        <end position="251"/>
    </location>
</feature>
<proteinExistence type="predicted"/>
<accession>C7R678</accession>
<organism evidence="6 7">
    <name type="scientific">Kangiella koreensis (strain DSM 16069 / JCM 12317 / KCTC 12182 / SW-125)</name>
    <dbReference type="NCBI Taxonomy" id="523791"/>
    <lineage>
        <taxon>Bacteria</taxon>
        <taxon>Pseudomonadati</taxon>
        <taxon>Pseudomonadota</taxon>
        <taxon>Gammaproteobacteria</taxon>
        <taxon>Kangiellales</taxon>
        <taxon>Kangiellaceae</taxon>
        <taxon>Kangiella</taxon>
    </lineage>
</organism>
<dbReference type="InterPro" id="IPR003439">
    <property type="entry name" value="ABC_transporter-like_ATP-bd"/>
</dbReference>
<dbReference type="PROSITE" id="PS50893">
    <property type="entry name" value="ABC_TRANSPORTER_2"/>
    <property type="match status" value="1"/>
</dbReference>
<evidence type="ECO:0000256" key="4">
    <source>
        <dbReference type="SAM" id="MobiDB-lite"/>
    </source>
</evidence>
<gene>
    <name evidence="6" type="ordered locus">Kkor_0087</name>
</gene>
<dbReference type="GO" id="GO:0016887">
    <property type="term" value="F:ATP hydrolysis activity"/>
    <property type="evidence" value="ECO:0007669"/>
    <property type="project" value="InterPro"/>
</dbReference>
<dbReference type="InParanoid" id="C7R678"/>
<dbReference type="PANTHER" id="PTHR42939:SF1">
    <property type="entry name" value="ABC TRANSPORTER ATP-BINDING PROTEIN ALBC-RELATED"/>
    <property type="match status" value="1"/>
</dbReference>
<dbReference type="GO" id="GO:0005524">
    <property type="term" value="F:ATP binding"/>
    <property type="evidence" value="ECO:0007669"/>
    <property type="project" value="UniProtKB-KW"/>
</dbReference>
<evidence type="ECO:0000256" key="3">
    <source>
        <dbReference type="ARBA" id="ARBA00022840"/>
    </source>
</evidence>
<sequence>MSTPELKVIEQPVRPSTSQNLPYVIETENLELRYGKKFALKSLSLKIPPGRIHALVGANGAGKSSLFRILLGFQSPTGGEARILGRDCVSLNEHDRARIGFVNEEHSLPAWLRVEDVVKMQRNLYPQWDQKVYRSIVGHFNVGEEQRIRELSRGERAGVNLAMAMAQKPELLILDEPTLGLDVVAKRAFLEAVLASVEATNCTIIYCSHQMEEIERLADNLIVMELGELVHMSSPDEFCERVSLWVAEFPFQTSGAEFLPGVLQVERIDGLFHFIVLDQDENFGELLEDKGARCAWQGAVDLDRAVNAFLTRNHARPLPDNAEPDIAGENGGDAQ</sequence>
<evidence type="ECO:0000313" key="6">
    <source>
        <dbReference type="EMBL" id="ACV25509.1"/>
    </source>
</evidence>
<evidence type="ECO:0000256" key="2">
    <source>
        <dbReference type="ARBA" id="ARBA00022741"/>
    </source>
</evidence>
<dbReference type="SUPFAM" id="SSF52540">
    <property type="entry name" value="P-loop containing nucleoside triphosphate hydrolases"/>
    <property type="match status" value="1"/>
</dbReference>
<dbReference type="PANTHER" id="PTHR42939">
    <property type="entry name" value="ABC TRANSPORTER ATP-BINDING PROTEIN ALBC-RELATED"/>
    <property type="match status" value="1"/>
</dbReference>
<dbReference type="HOGENOM" id="CLU_000604_1_2_6"/>
<keyword evidence="3" id="KW-0067">ATP-binding</keyword>
<dbReference type="RefSeq" id="WP_012800024.1">
    <property type="nucleotide sequence ID" value="NC_013166.1"/>
</dbReference>
<feature type="region of interest" description="Disordered" evidence="4">
    <location>
        <begin position="316"/>
        <end position="335"/>
    </location>
</feature>